<dbReference type="Proteomes" id="UP001055153">
    <property type="component" value="Unassembled WGS sequence"/>
</dbReference>
<sequence>MRRLTDLRLKAKLLLAFALVVGAALACSAVSLVTLRAVDEANQQRDHTYKVLSQIEALTAAVVGQEASLRGYLLSADARFLKLYHDGTKHYATALAAARALVAEDPAQGERLDEIDALARKWREQLAAREIALMDDEATRGEARQMEASGAGKRWMDALRETASEAVEAERGLMETRGSAAGEAMRRAYTALAVGVAAMLAAALLGILLLDRAVSRPIRVMTGLMQRLAEGDATAAVPFRDRREEVGAMARTVQVFKDNLMRTRALEEETAFARAGAEEQRRRATRDLADTFEREVGGIIRTVSSAAADLQDTARSLSATAAETAGRSTSVASAAEEAAVNVNMVAAAAEELSASVGEIGRQVTSSASLAQTAVGEADDTAHFVRDLSQAAARIGDVVGLIASIAGQTNLLALNATIEAARAGEAGRGFAVVAAEVKNLAGQTAKATDEIGQQIGQIQGATSEAVSAIARITARIQEISTVATTIAAAVEQQGAATQEIVRNVGQAAAGTSAVTDTITGVALAADGTGAAASQMLSSASALSDRSEHLGREVARFLATVRAA</sequence>
<feature type="transmembrane region" description="Helical" evidence="6">
    <location>
        <begin position="188"/>
        <end position="210"/>
    </location>
</feature>
<proteinExistence type="inferred from homology"/>
<dbReference type="InterPro" id="IPR003660">
    <property type="entry name" value="HAMP_dom"/>
</dbReference>
<dbReference type="InterPro" id="IPR007891">
    <property type="entry name" value="CHASE3"/>
</dbReference>
<keyword evidence="2" id="KW-1003">Cell membrane</keyword>
<evidence type="ECO:0000256" key="2">
    <source>
        <dbReference type="ARBA" id="ARBA00022519"/>
    </source>
</evidence>
<keyword evidence="2" id="KW-0997">Cell inner membrane</keyword>
<evidence type="ECO:0000313" key="11">
    <source>
        <dbReference type="EMBL" id="GJD98564.1"/>
    </source>
</evidence>
<keyword evidence="6" id="KW-0472">Membrane</keyword>
<evidence type="ECO:0000259" key="10">
    <source>
        <dbReference type="PROSITE" id="PS50885"/>
    </source>
</evidence>
<dbReference type="PROSITE" id="PS50111">
    <property type="entry name" value="CHEMOTAXIS_TRANSDUC_2"/>
    <property type="match status" value="1"/>
</dbReference>
<name>A0ABQ4S9M4_9HYPH</name>
<dbReference type="SMART" id="SM00283">
    <property type="entry name" value="MA"/>
    <property type="match status" value="1"/>
</dbReference>
<dbReference type="Gene3D" id="6.10.340.10">
    <property type="match status" value="1"/>
</dbReference>
<dbReference type="PROSITE" id="PS50192">
    <property type="entry name" value="T_SNARE"/>
    <property type="match status" value="1"/>
</dbReference>
<evidence type="ECO:0000256" key="5">
    <source>
        <dbReference type="PROSITE-ProRule" id="PRU00284"/>
    </source>
</evidence>
<comment type="similarity">
    <text evidence="4">Belongs to the methyl-accepting chemotaxis (MCP) protein family.</text>
</comment>
<comment type="subcellular location">
    <subcellularLocation>
        <location evidence="1">Cell inner membrane</location>
        <topology evidence="1">Multi-pass membrane protein</topology>
    </subcellularLocation>
</comment>
<dbReference type="PANTHER" id="PTHR32089:SF112">
    <property type="entry name" value="LYSOZYME-LIKE PROTEIN-RELATED"/>
    <property type="match status" value="1"/>
</dbReference>
<feature type="signal peptide" evidence="7">
    <location>
        <begin position="1"/>
        <end position="26"/>
    </location>
</feature>
<comment type="caution">
    <text evidence="11">The sequence shown here is derived from an EMBL/GenBank/DDBJ whole genome shotgun (WGS) entry which is preliminary data.</text>
</comment>
<dbReference type="Pfam" id="PF00672">
    <property type="entry name" value="HAMP"/>
    <property type="match status" value="1"/>
</dbReference>
<dbReference type="Pfam" id="PF00015">
    <property type="entry name" value="MCPsignal"/>
    <property type="match status" value="1"/>
</dbReference>
<dbReference type="Pfam" id="PF05227">
    <property type="entry name" value="CHASE3"/>
    <property type="match status" value="1"/>
</dbReference>
<dbReference type="EMBL" id="BPQQ01000004">
    <property type="protein sequence ID" value="GJD98564.1"/>
    <property type="molecule type" value="Genomic_DNA"/>
</dbReference>
<dbReference type="PROSITE" id="PS50885">
    <property type="entry name" value="HAMP"/>
    <property type="match status" value="1"/>
</dbReference>
<accession>A0ABQ4S9M4</accession>
<dbReference type="RefSeq" id="WP_238233512.1">
    <property type="nucleotide sequence ID" value="NZ_BPQQ01000004.1"/>
</dbReference>
<feature type="domain" description="Methyl-accepting transducer" evidence="8">
    <location>
        <begin position="306"/>
        <end position="542"/>
    </location>
</feature>
<dbReference type="InterPro" id="IPR004089">
    <property type="entry name" value="MCPsignal_dom"/>
</dbReference>
<dbReference type="SUPFAM" id="SSF58104">
    <property type="entry name" value="Methyl-accepting chemotaxis protein (MCP) signaling domain"/>
    <property type="match status" value="1"/>
</dbReference>
<evidence type="ECO:0000259" key="8">
    <source>
        <dbReference type="PROSITE" id="PS50111"/>
    </source>
</evidence>
<organism evidence="11 12">
    <name type="scientific">Methylobacterium isbiliense</name>
    <dbReference type="NCBI Taxonomy" id="315478"/>
    <lineage>
        <taxon>Bacteria</taxon>
        <taxon>Pseudomonadati</taxon>
        <taxon>Pseudomonadota</taxon>
        <taxon>Alphaproteobacteria</taxon>
        <taxon>Hyphomicrobiales</taxon>
        <taxon>Methylobacteriaceae</taxon>
        <taxon>Methylobacterium</taxon>
    </lineage>
</organism>
<evidence type="ECO:0000313" key="12">
    <source>
        <dbReference type="Proteomes" id="UP001055153"/>
    </source>
</evidence>
<keyword evidence="3 5" id="KW-0807">Transducer</keyword>
<dbReference type="InterPro" id="IPR000727">
    <property type="entry name" value="T_SNARE_dom"/>
</dbReference>
<feature type="domain" description="HAMP" evidence="10">
    <location>
        <begin position="212"/>
        <end position="265"/>
    </location>
</feature>
<keyword evidence="12" id="KW-1185">Reference proteome</keyword>
<dbReference type="PROSITE" id="PS51257">
    <property type="entry name" value="PROKAR_LIPOPROTEIN"/>
    <property type="match status" value="1"/>
</dbReference>
<feature type="chain" id="PRO_5046262950" evidence="7">
    <location>
        <begin position="27"/>
        <end position="562"/>
    </location>
</feature>
<dbReference type="SMART" id="SM00304">
    <property type="entry name" value="HAMP"/>
    <property type="match status" value="1"/>
</dbReference>
<reference evidence="11" key="2">
    <citation type="submission" date="2021-08" db="EMBL/GenBank/DDBJ databases">
        <authorList>
            <person name="Tani A."/>
            <person name="Ola A."/>
            <person name="Ogura Y."/>
            <person name="Katsura K."/>
            <person name="Hayashi T."/>
        </authorList>
    </citation>
    <scope>NUCLEOTIDE SEQUENCE</scope>
    <source>
        <strain evidence="11">DSM 17168</strain>
    </source>
</reference>
<feature type="domain" description="T-SNARE coiled-coil homology" evidence="9">
    <location>
        <begin position="458"/>
        <end position="520"/>
    </location>
</feature>
<evidence type="ECO:0000256" key="1">
    <source>
        <dbReference type="ARBA" id="ARBA00004429"/>
    </source>
</evidence>
<dbReference type="PANTHER" id="PTHR32089">
    <property type="entry name" value="METHYL-ACCEPTING CHEMOTAXIS PROTEIN MCPB"/>
    <property type="match status" value="1"/>
</dbReference>
<dbReference type="Gene3D" id="1.10.287.950">
    <property type="entry name" value="Methyl-accepting chemotaxis protein"/>
    <property type="match status" value="1"/>
</dbReference>
<evidence type="ECO:0000256" key="3">
    <source>
        <dbReference type="ARBA" id="ARBA00023224"/>
    </source>
</evidence>
<gene>
    <name evidence="11" type="ORF">GMJLKIPL_0475</name>
</gene>
<dbReference type="CDD" id="cd19410">
    <property type="entry name" value="HK9-like_sensor"/>
    <property type="match status" value="1"/>
</dbReference>
<reference evidence="11" key="1">
    <citation type="journal article" date="2021" name="Front. Microbiol.">
        <title>Comprehensive Comparative Genomics and Phenotyping of Methylobacterium Species.</title>
        <authorList>
            <person name="Alessa O."/>
            <person name="Ogura Y."/>
            <person name="Fujitani Y."/>
            <person name="Takami H."/>
            <person name="Hayashi T."/>
            <person name="Sahin N."/>
            <person name="Tani A."/>
        </authorList>
    </citation>
    <scope>NUCLEOTIDE SEQUENCE</scope>
    <source>
        <strain evidence="11">DSM 17168</strain>
    </source>
</reference>
<evidence type="ECO:0000256" key="6">
    <source>
        <dbReference type="SAM" id="Phobius"/>
    </source>
</evidence>
<evidence type="ECO:0000259" key="9">
    <source>
        <dbReference type="PROSITE" id="PS50192"/>
    </source>
</evidence>
<evidence type="ECO:0000256" key="7">
    <source>
        <dbReference type="SAM" id="SignalP"/>
    </source>
</evidence>
<keyword evidence="7" id="KW-0732">Signal</keyword>
<evidence type="ECO:0000256" key="4">
    <source>
        <dbReference type="ARBA" id="ARBA00029447"/>
    </source>
</evidence>
<protein>
    <submittedName>
        <fullName evidence="11">Uncharacterized protein</fullName>
    </submittedName>
</protein>
<keyword evidence="6" id="KW-0812">Transmembrane</keyword>
<dbReference type="CDD" id="cd06225">
    <property type="entry name" value="HAMP"/>
    <property type="match status" value="1"/>
</dbReference>
<keyword evidence="6" id="KW-1133">Transmembrane helix</keyword>